<dbReference type="PANTHER" id="PTHR11019:SF199">
    <property type="entry name" value="HTH-TYPE TRANSCRIPTIONAL REGULATOR NIMR"/>
    <property type="match status" value="1"/>
</dbReference>
<name>A0ABS4YZ52_9MICC</name>
<dbReference type="InterPro" id="IPR018060">
    <property type="entry name" value="HTH_AraC"/>
</dbReference>
<keyword evidence="3" id="KW-0804">Transcription</keyword>
<evidence type="ECO:0000256" key="1">
    <source>
        <dbReference type="ARBA" id="ARBA00023015"/>
    </source>
</evidence>
<dbReference type="SUPFAM" id="SSF51182">
    <property type="entry name" value="RmlC-like cupins"/>
    <property type="match status" value="1"/>
</dbReference>
<evidence type="ECO:0000313" key="6">
    <source>
        <dbReference type="EMBL" id="MBP2414062.1"/>
    </source>
</evidence>
<dbReference type="InterPro" id="IPR014710">
    <property type="entry name" value="RmlC-like_jellyroll"/>
</dbReference>
<dbReference type="Pfam" id="PF02311">
    <property type="entry name" value="AraC_binding"/>
    <property type="match status" value="1"/>
</dbReference>
<dbReference type="RefSeq" id="WP_209681736.1">
    <property type="nucleotide sequence ID" value="NZ_JAGIOI010000001.1"/>
</dbReference>
<sequence>MNLDSQSAAGLGAWRREPSTEVRPGRALPAGKPSSSVIYAESETPAAPLEWDLHAHPLHELVWVRGGTLTTRVGNRIFTLTDGEGLWLPAGHVHAGRITAKVEFHCAFFTPERTPLAFNGPTTITMNPLLESLLLHLSRTDLDDAARARAELVVFDVVEPSSRQIDLQLPGDPRIDVIAKTLMTDPSDGRSLDDWALHLGTSGRTITRAFRRTTGLSFAQWRRTFRVHHALALLADGWDVRATSEQLGYAQPSSFIEAFHAVMGTTPGAFLNSSQ</sequence>
<evidence type="ECO:0000256" key="2">
    <source>
        <dbReference type="ARBA" id="ARBA00023125"/>
    </source>
</evidence>
<organism evidence="6 7">
    <name type="scientific">Arthrobacter stackebrandtii</name>
    <dbReference type="NCBI Taxonomy" id="272161"/>
    <lineage>
        <taxon>Bacteria</taxon>
        <taxon>Bacillati</taxon>
        <taxon>Actinomycetota</taxon>
        <taxon>Actinomycetes</taxon>
        <taxon>Micrococcales</taxon>
        <taxon>Micrococcaceae</taxon>
        <taxon>Arthrobacter</taxon>
    </lineage>
</organism>
<dbReference type="InterPro" id="IPR011051">
    <property type="entry name" value="RmlC_Cupin_sf"/>
</dbReference>
<evidence type="ECO:0000313" key="7">
    <source>
        <dbReference type="Proteomes" id="UP000711614"/>
    </source>
</evidence>
<keyword evidence="1" id="KW-0805">Transcription regulation</keyword>
<dbReference type="Gene3D" id="1.10.10.60">
    <property type="entry name" value="Homeodomain-like"/>
    <property type="match status" value="1"/>
</dbReference>
<dbReference type="SUPFAM" id="SSF46689">
    <property type="entry name" value="Homeodomain-like"/>
    <property type="match status" value="1"/>
</dbReference>
<dbReference type="InterPro" id="IPR009057">
    <property type="entry name" value="Homeodomain-like_sf"/>
</dbReference>
<reference evidence="6 7" key="1">
    <citation type="submission" date="2021-03" db="EMBL/GenBank/DDBJ databases">
        <title>Sequencing the genomes of 1000 actinobacteria strains.</title>
        <authorList>
            <person name="Klenk H.-P."/>
        </authorList>
    </citation>
    <scope>NUCLEOTIDE SEQUENCE [LARGE SCALE GENOMIC DNA]</scope>
    <source>
        <strain evidence="6 7">DSM 16005</strain>
    </source>
</reference>
<evidence type="ECO:0000259" key="5">
    <source>
        <dbReference type="PROSITE" id="PS01124"/>
    </source>
</evidence>
<dbReference type="PROSITE" id="PS01124">
    <property type="entry name" value="HTH_ARAC_FAMILY_2"/>
    <property type="match status" value="1"/>
</dbReference>
<dbReference type="Pfam" id="PF12833">
    <property type="entry name" value="HTH_18"/>
    <property type="match status" value="1"/>
</dbReference>
<dbReference type="Gene3D" id="2.60.120.10">
    <property type="entry name" value="Jelly Rolls"/>
    <property type="match status" value="1"/>
</dbReference>
<proteinExistence type="predicted"/>
<evidence type="ECO:0000256" key="4">
    <source>
        <dbReference type="SAM" id="MobiDB-lite"/>
    </source>
</evidence>
<protein>
    <submittedName>
        <fullName evidence="6">AraC-like DNA-binding protein/mannose-6-phosphate isomerase-like protein (Cupin superfamily)</fullName>
    </submittedName>
</protein>
<keyword evidence="2" id="KW-0238">DNA-binding</keyword>
<dbReference type="EMBL" id="JAGIOI010000001">
    <property type="protein sequence ID" value="MBP2414062.1"/>
    <property type="molecule type" value="Genomic_DNA"/>
</dbReference>
<dbReference type="SMART" id="SM00342">
    <property type="entry name" value="HTH_ARAC"/>
    <property type="match status" value="1"/>
</dbReference>
<dbReference type="PANTHER" id="PTHR11019">
    <property type="entry name" value="HTH-TYPE TRANSCRIPTIONAL REGULATOR NIMR"/>
    <property type="match status" value="1"/>
</dbReference>
<keyword evidence="7" id="KW-1185">Reference proteome</keyword>
<feature type="region of interest" description="Disordered" evidence="4">
    <location>
        <begin position="1"/>
        <end position="34"/>
    </location>
</feature>
<dbReference type="InterPro" id="IPR003313">
    <property type="entry name" value="AraC-bd"/>
</dbReference>
<gene>
    <name evidence="6" type="ORF">JOF48_002861</name>
</gene>
<dbReference type="Proteomes" id="UP000711614">
    <property type="component" value="Unassembled WGS sequence"/>
</dbReference>
<accession>A0ABS4YZ52</accession>
<feature type="compositionally biased region" description="Basic and acidic residues" evidence="4">
    <location>
        <begin position="14"/>
        <end position="24"/>
    </location>
</feature>
<comment type="caution">
    <text evidence="6">The sequence shown here is derived from an EMBL/GenBank/DDBJ whole genome shotgun (WGS) entry which is preliminary data.</text>
</comment>
<feature type="domain" description="HTH araC/xylS-type" evidence="5">
    <location>
        <begin position="176"/>
        <end position="273"/>
    </location>
</feature>
<evidence type="ECO:0000256" key="3">
    <source>
        <dbReference type="ARBA" id="ARBA00023163"/>
    </source>
</evidence>